<organism evidence="2 3">
    <name type="scientific">Erysiphe pulchra</name>
    <dbReference type="NCBI Taxonomy" id="225359"/>
    <lineage>
        <taxon>Eukaryota</taxon>
        <taxon>Fungi</taxon>
        <taxon>Dikarya</taxon>
        <taxon>Ascomycota</taxon>
        <taxon>Pezizomycotina</taxon>
        <taxon>Leotiomycetes</taxon>
        <taxon>Erysiphales</taxon>
        <taxon>Erysiphaceae</taxon>
        <taxon>Erysiphe</taxon>
    </lineage>
</organism>
<dbReference type="Proteomes" id="UP000237438">
    <property type="component" value="Unassembled WGS sequence"/>
</dbReference>
<name>A0A2S4PYP9_9PEZI</name>
<evidence type="ECO:0000313" key="3">
    <source>
        <dbReference type="Proteomes" id="UP000237438"/>
    </source>
</evidence>
<dbReference type="AlphaFoldDB" id="A0A2S4PYP9"/>
<proteinExistence type="predicted"/>
<dbReference type="EMBL" id="PEDP01000184">
    <property type="protein sequence ID" value="POS87154.1"/>
    <property type="molecule type" value="Genomic_DNA"/>
</dbReference>
<feature type="region of interest" description="Disordered" evidence="1">
    <location>
        <begin position="17"/>
        <end position="47"/>
    </location>
</feature>
<gene>
    <name evidence="2" type="ORF">EPUL_001255</name>
</gene>
<sequence length="144" mass="16573">MGIHFIRHPNKLEVDAHSDDMEKIGKLEKSTPDNNEKSYPELPTPIRPIIKAVPPSKRASNQHDRRQIQPSLNKCMNIDNAHLPKEITEIIATRRRQERGWHLVFQSAQAFTATLIALFQSIKRMLKEKRLSISECTFGKQSHA</sequence>
<keyword evidence="3" id="KW-1185">Reference proteome</keyword>
<accession>A0A2S4PYP9</accession>
<feature type="compositionally biased region" description="Basic and acidic residues" evidence="1">
    <location>
        <begin position="17"/>
        <end position="39"/>
    </location>
</feature>
<comment type="caution">
    <text evidence="2">The sequence shown here is derived from an EMBL/GenBank/DDBJ whole genome shotgun (WGS) entry which is preliminary data.</text>
</comment>
<reference evidence="2 3" key="1">
    <citation type="submission" date="2017-10" db="EMBL/GenBank/DDBJ databases">
        <title>Development of genomic resources for the powdery mildew, Erysiphe pulchra.</title>
        <authorList>
            <person name="Wadl P.A."/>
            <person name="Mack B.M."/>
            <person name="Moore G."/>
            <person name="Beltz S.B."/>
        </authorList>
    </citation>
    <scope>NUCLEOTIDE SEQUENCE [LARGE SCALE GENOMIC DNA]</scope>
    <source>
        <strain evidence="2">Cflorida</strain>
    </source>
</reference>
<evidence type="ECO:0000256" key="1">
    <source>
        <dbReference type="SAM" id="MobiDB-lite"/>
    </source>
</evidence>
<evidence type="ECO:0000313" key="2">
    <source>
        <dbReference type="EMBL" id="POS87154.1"/>
    </source>
</evidence>
<protein>
    <submittedName>
        <fullName evidence="2">Uncharacterized protein</fullName>
    </submittedName>
</protein>